<evidence type="ECO:0000313" key="2">
    <source>
        <dbReference type="Proteomes" id="UP000266723"/>
    </source>
</evidence>
<dbReference type="InterPro" id="IPR036396">
    <property type="entry name" value="Cyt_P450_sf"/>
</dbReference>
<dbReference type="Gene3D" id="1.10.630.10">
    <property type="entry name" value="Cytochrome P450"/>
    <property type="match status" value="1"/>
</dbReference>
<dbReference type="Proteomes" id="UP000266723">
    <property type="component" value="Unassembled WGS sequence"/>
</dbReference>
<evidence type="ECO:0000313" key="1">
    <source>
        <dbReference type="EMBL" id="KAF3578027.1"/>
    </source>
</evidence>
<name>A0ABQ7DJ92_BRACR</name>
<dbReference type="EMBL" id="QGKV02000649">
    <property type="protein sequence ID" value="KAF3578027.1"/>
    <property type="molecule type" value="Genomic_DNA"/>
</dbReference>
<organism evidence="1 2">
    <name type="scientific">Brassica cretica</name>
    <name type="common">Mustard</name>
    <dbReference type="NCBI Taxonomy" id="69181"/>
    <lineage>
        <taxon>Eukaryota</taxon>
        <taxon>Viridiplantae</taxon>
        <taxon>Streptophyta</taxon>
        <taxon>Embryophyta</taxon>
        <taxon>Tracheophyta</taxon>
        <taxon>Spermatophyta</taxon>
        <taxon>Magnoliopsida</taxon>
        <taxon>eudicotyledons</taxon>
        <taxon>Gunneridae</taxon>
        <taxon>Pentapetalae</taxon>
        <taxon>rosids</taxon>
        <taxon>malvids</taxon>
        <taxon>Brassicales</taxon>
        <taxon>Brassicaceae</taxon>
        <taxon>Brassiceae</taxon>
        <taxon>Brassica</taxon>
    </lineage>
</organism>
<dbReference type="PANTHER" id="PTHR24299:SF59">
    <property type="entry name" value="CYTOCHROME P450 SUPERFAMILY PROTEIN"/>
    <property type="match status" value="1"/>
</dbReference>
<sequence>MCVMSLLLCLVSSCFLLLYFFVTVKTRSSSRGSSRATLPPGPPKLPVVGNIFRVGYSPHRSLTALSKIYGPIMGLKLGSLTTIVISSPEAAKEALKTQDHHLSARTFNDPVRVFDHHEYSVAWGPPSARCR</sequence>
<proteinExistence type="predicted"/>
<dbReference type="SUPFAM" id="SSF48264">
    <property type="entry name" value="Cytochrome P450"/>
    <property type="match status" value="1"/>
</dbReference>
<dbReference type="PANTHER" id="PTHR24299">
    <property type="entry name" value="CYTOCHROME P450 FAMILY 1"/>
    <property type="match status" value="1"/>
</dbReference>
<gene>
    <name evidence="1" type="ORF">DY000_02036043</name>
</gene>
<accession>A0ABQ7DJ92</accession>
<dbReference type="Pfam" id="PF00067">
    <property type="entry name" value="p450"/>
    <property type="match status" value="1"/>
</dbReference>
<keyword evidence="2" id="KW-1185">Reference proteome</keyword>
<reference evidence="1 2" key="1">
    <citation type="journal article" date="2020" name="BMC Genomics">
        <title>Intraspecific diversification of the crop wild relative Brassica cretica Lam. using demographic model selection.</title>
        <authorList>
            <person name="Kioukis A."/>
            <person name="Michalopoulou V.A."/>
            <person name="Briers L."/>
            <person name="Pirintsos S."/>
            <person name="Studholme D.J."/>
            <person name="Pavlidis P."/>
            <person name="Sarris P.F."/>
        </authorList>
    </citation>
    <scope>NUCLEOTIDE SEQUENCE [LARGE SCALE GENOMIC DNA]</scope>
    <source>
        <strain evidence="2">cv. PFS-1207/04</strain>
    </source>
</reference>
<protein>
    <submittedName>
        <fullName evidence="1">Uncharacterized protein</fullName>
    </submittedName>
</protein>
<dbReference type="InterPro" id="IPR001128">
    <property type="entry name" value="Cyt_P450"/>
</dbReference>
<comment type="caution">
    <text evidence="1">The sequence shown here is derived from an EMBL/GenBank/DDBJ whole genome shotgun (WGS) entry which is preliminary data.</text>
</comment>